<dbReference type="CDD" id="cd01837">
    <property type="entry name" value="SGNH_plant_lipase_like"/>
    <property type="match status" value="1"/>
</dbReference>
<keyword evidence="7" id="KW-1185">Reference proteome</keyword>
<organism evidence="6 7">
    <name type="scientific">Papaver somniferum</name>
    <name type="common">Opium poppy</name>
    <dbReference type="NCBI Taxonomy" id="3469"/>
    <lineage>
        <taxon>Eukaryota</taxon>
        <taxon>Viridiplantae</taxon>
        <taxon>Streptophyta</taxon>
        <taxon>Embryophyta</taxon>
        <taxon>Tracheophyta</taxon>
        <taxon>Spermatophyta</taxon>
        <taxon>Magnoliopsida</taxon>
        <taxon>Ranunculales</taxon>
        <taxon>Papaveraceae</taxon>
        <taxon>Papaveroideae</taxon>
        <taxon>Papaver</taxon>
    </lineage>
</organism>
<dbReference type="GO" id="GO:0016788">
    <property type="term" value="F:hydrolase activity, acting on ester bonds"/>
    <property type="evidence" value="ECO:0007669"/>
    <property type="project" value="InterPro"/>
</dbReference>
<dbReference type="InterPro" id="IPR001087">
    <property type="entry name" value="GDSL"/>
</dbReference>
<evidence type="ECO:0000256" key="2">
    <source>
        <dbReference type="ARBA" id="ARBA00022729"/>
    </source>
</evidence>
<dbReference type="PANTHER" id="PTHR22835:SF507">
    <property type="entry name" value="GDSL-LIKE LIPASE_ACYLHYDROLASE SUPERFAMILY PROTEIN"/>
    <property type="match status" value="1"/>
</dbReference>
<comment type="similarity">
    <text evidence="1">Belongs to the 'GDSL' lipolytic enzyme family.</text>
</comment>
<keyword evidence="2 5" id="KW-0732">Signal</keyword>
<evidence type="ECO:0000256" key="4">
    <source>
        <dbReference type="ARBA" id="ARBA00023180"/>
    </source>
</evidence>
<name>A0A4Y7IMP7_PAPSO</name>
<dbReference type="InterPro" id="IPR035669">
    <property type="entry name" value="SGNH_plant_lipase-like"/>
</dbReference>
<dbReference type="Pfam" id="PF00657">
    <property type="entry name" value="Lipase_GDSL"/>
    <property type="match status" value="2"/>
</dbReference>
<evidence type="ECO:0000256" key="1">
    <source>
        <dbReference type="ARBA" id="ARBA00008668"/>
    </source>
</evidence>
<evidence type="ECO:0000313" key="7">
    <source>
        <dbReference type="Proteomes" id="UP000316621"/>
    </source>
</evidence>
<dbReference type="AlphaFoldDB" id="A0A4Y7IMP7"/>
<dbReference type="Gene3D" id="3.40.50.1110">
    <property type="entry name" value="SGNH hydrolase"/>
    <property type="match status" value="2"/>
</dbReference>
<keyword evidence="3" id="KW-0378">Hydrolase</keyword>
<evidence type="ECO:0000313" key="6">
    <source>
        <dbReference type="EMBL" id="RZC48735.1"/>
    </source>
</evidence>
<proteinExistence type="inferred from homology"/>
<dbReference type="EMBL" id="CM010716">
    <property type="protein sequence ID" value="RZC48735.1"/>
    <property type="molecule type" value="Genomic_DNA"/>
</dbReference>
<dbReference type="Gramene" id="RZC48735">
    <property type="protein sequence ID" value="RZC48735"/>
    <property type="gene ID" value="C5167_017164"/>
</dbReference>
<feature type="signal peptide" evidence="5">
    <location>
        <begin position="1"/>
        <end position="25"/>
    </location>
</feature>
<accession>A0A4Y7IMP7</accession>
<dbReference type="OMA" id="SWDAVHY"/>
<evidence type="ECO:0000256" key="3">
    <source>
        <dbReference type="ARBA" id="ARBA00022801"/>
    </source>
</evidence>
<sequence>MRSSSTLLYVSLCIFFLLFPNHSQSKAIYRKKSSPILINFGDSNSDTGGVLAGTGLPIGLPHFPQGYRPVRQWTPNYRFPLRKFKPEASEPIFGLPGTKFQKRSQFRSYRWHDLTPICPICVGCTSSKGLIDEHGYRNALYMIDIGQNDLLVALYASNLTAKPVLEKIPSFLAEIKLAVQNLYKYGARKFWIHNTGPLGCAPKELALHPHNDTDLDRIGCFKVHNDLAKAFNKGLKAICKELRSTYKDATIVYVDIYKIKYNLFANYKSYGFTKPHKACCGYGGEPNNYNVKATCGQPGYNMCENVSQAIVWDGVHYTEAANQVVASQILTTNSVLLKSCQFSECHWYKLALLPEGTFHHTLQATPPILFSFGGTGADTGGYVPASGVYIGMPHGSTFFRKGTGRFGDGRLIIDFLCESLKVKYLSPFLESLAPDFQSGANFAITGSKTTMDIWAPFSLDVQVKQFFHFQLRSLQLLSEGHKDMTTETGFSNALYMIDIGQNDLLDALYLSNLTAPPVLQKIPAMLAEIKLAVQNLYKTGAKKFWIHNTGPLGCVPRELARHPHNNTDLDAIGCYKVHNDVSVAFNKGLKALCEELRSTFTDAAIVYVDIYRIKFDLFARYKRYGFIKPHKACCGYGGEPNNYNKKATCGQPGYTICNDVTQAISWDGFHYTEAANRIVASQILSKKFSTPPITLASFWSS</sequence>
<gene>
    <name evidence="6" type="ORF">C5167_017164</name>
</gene>
<reference evidence="6 7" key="1">
    <citation type="journal article" date="2018" name="Science">
        <title>The opium poppy genome and morphinan production.</title>
        <authorList>
            <person name="Guo L."/>
            <person name="Winzer T."/>
            <person name="Yang X."/>
            <person name="Li Y."/>
            <person name="Ning Z."/>
            <person name="He Z."/>
            <person name="Teodor R."/>
            <person name="Lu Y."/>
            <person name="Bowser T.A."/>
            <person name="Graham I.A."/>
            <person name="Ye K."/>
        </authorList>
    </citation>
    <scope>NUCLEOTIDE SEQUENCE [LARGE SCALE GENOMIC DNA]</scope>
    <source>
        <strain evidence="7">cv. HN1</strain>
        <tissue evidence="6">Leaves</tissue>
    </source>
</reference>
<dbReference type="InterPro" id="IPR036514">
    <property type="entry name" value="SGNH_hydro_sf"/>
</dbReference>
<feature type="chain" id="PRO_5021369019" evidence="5">
    <location>
        <begin position="26"/>
        <end position="701"/>
    </location>
</feature>
<protein>
    <submittedName>
        <fullName evidence="6">Uncharacterized protein</fullName>
    </submittedName>
</protein>
<evidence type="ECO:0000256" key="5">
    <source>
        <dbReference type="SAM" id="SignalP"/>
    </source>
</evidence>
<dbReference type="Proteomes" id="UP000316621">
    <property type="component" value="Chromosome 2"/>
</dbReference>
<dbReference type="SUPFAM" id="SSF52266">
    <property type="entry name" value="SGNH hydrolase"/>
    <property type="match status" value="2"/>
</dbReference>
<dbReference type="PANTHER" id="PTHR22835">
    <property type="entry name" value="ZINC FINGER FYVE DOMAIN CONTAINING PROTEIN"/>
    <property type="match status" value="1"/>
</dbReference>
<keyword evidence="4" id="KW-0325">Glycoprotein</keyword>